<accession>A0A3M7SRF2</accession>
<protein>
    <submittedName>
        <fullName evidence="1">Uncharacterized protein</fullName>
    </submittedName>
</protein>
<organism evidence="1 2">
    <name type="scientific">Brachionus plicatilis</name>
    <name type="common">Marine rotifer</name>
    <name type="synonym">Brachionus muelleri</name>
    <dbReference type="NCBI Taxonomy" id="10195"/>
    <lineage>
        <taxon>Eukaryota</taxon>
        <taxon>Metazoa</taxon>
        <taxon>Spiralia</taxon>
        <taxon>Gnathifera</taxon>
        <taxon>Rotifera</taxon>
        <taxon>Eurotatoria</taxon>
        <taxon>Monogononta</taxon>
        <taxon>Pseudotrocha</taxon>
        <taxon>Ploima</taxon>
        <taxon>Brachionidae</taxon>
        <taxon>Brachionus</taxon>
    </lineage>
</organism>
<dbReference type="AlphaFoldDB" id="A0A3M7SRF2"/>
<proteinExistence type="predicted"/>
<sequence length="148" mass="17790">MPSSHSFTKGRIVCTNECTLNYFRIGLVFCLRRRNKFLSTKNEWPDSGRLPSIFKKLKTLFYFYHLFAIIGFKRRQKVNFYSHIKSQKKNCQLNRKISVKIIIFLSIESTFEELIFSKTTKLKPKIVYSEYEYIYEKTYVVLEQLKLN</sequence>
<dbReference type="EMBL" id="REGN01000891">
    <property type="protein sequence ID" value="RNA38316.1"/>
    <property type="molecule type" value="Genomic_DNA"/>
</dbReference>
<name>A0A3M7SRF2_BRAPC</name>
<evidence type="ECO:0000313" key="1">
    <source>
        <dbReference type="EMBL" id="RNA38316.1"/>
    </source>
</evidence>
<keyword evidence="2" id="KW-1185">Reference proteome</keyword>
<gene>
    <name evidence="1" type="ORF">BpHYR1_041583</name>
</gene>
<comment type="caution">
    <text evidence="1">The sequence shown here is derived from an EMBL/GenBank/DDBJ whole genome shotgun (WGS) entry which is preliminary data.</text>
</comment>
<reference evidence="1 2" key="1">
    <citation type="journal article" date="2018" name="Sci. Rep.">
        <title>Genomic signatures of local adaptation to the degree of environmental predictability in rotifers.</title>
        <authorList>
            <person name="Franch-Gras L."/>
            <person name="Hahn C."/>
            <person name="Garcia-Roger E.M."/>
            <person name="Carmona M.J."/>
            <person name="Serra M."/>
            <person name="Gomez A."/>
        </authorList>
    </citation>
    <scope>NUCLEOTIDE SEQUENCE [LARGE SCALE GENOMIC DNA]</scope>
    <source>
        <strain evidence="1">HYR1</strain>
    </source>
</reference>
<dbReference type="Proteomes" id="UP000276133">
    <property type="component" value="Unassembled WGS sequence"/>
</dbReference>
<evidence type="ECO:0000313" key="2">
    <source>
        <dbReference type="Proteomes" id="UP000276133"/>
    </source>
</evidence>